<gene>
    <name evidence="1" type="ORF">SAMN04487901_10499</name>
</gene>
<dbReference type="Proteomes" id="UP000198779">
    <property type="component" value="Unassembled WGS sequence"/>
</dbReference>
<dbReference type="InterPro" id="IPR027375">
    <property type="entry name" value="DKNYY"/>
</dbReference>
<protein>
    <submittedName>
        <fullName evidence="1">DKNYY family protein</fullName>
    </submittedName>
</protein>
<proteinExistence type="predicted"/>
<evidence type="ECO:0000313" key="2">
    <source>
        <dbReference type="Proteomes" id="UP000198779"/>
    </source>
</evidence>
<dbReference type="AlphaFoldDB" id="A0A1G7UEM9"/>
<accession>A0A1G7UEM9</accession>
<dbReference type="STRING" id="645274.SAMN04487901_10499"/>
<sequence>MKKITTLQKSLMVIGFIGWSLSGFAQAYKIDRNKVFFDREPIPHADARSFVDLGHGYAKDRNNVYHHGRILEFVDPATFRLKGRDNSHFHEEGDWHEHDRSPKGYYKTKFNVYYGDKKIDAMASSFKEIGDGYAKDAFNVFYYGKKIDGASASTFKYTGDGYAQDAFNAYYRGRKLD</sequence>
<keyword evidence="2" id="KW-1185">Reference proteome</keyword>
<evidence type="ECO:0000313" key="1">
    <source>
        <dbReference type="EMBL" id="SDG45897.1"/>
    </source>
</evidence>
<name>A0A1G7UEM9_9BACT</name>
<dbReference type="RefSeq" id="WP_091815631.1">
    <property type="nucleotide sequence ID" value="NZ_CP091790.1"/>
</dbReference>
<dbReference type="EMBL" id="FNCQ01000004">
    <property type="protein sequence ID" value="SDG45897.1"/>
    <property type="molecule type" value="Genomic_DNA"/>
</dbReference>
<dbReference type="Pfam" id="PF13644">
    <property type="entry name" value="DKNYY"/>
    <property type="match status" value="1"/>
</dbReference>
<reference evidence="2" key="1">
    <citation type="submission" date="2016-10" db="EMBL/GenBank/DDBJ databases">
        <authorList>
            <person name="Varghese N."/>
            <person name="Submissions S."/>
        </authorList>
    </citation>
    <scope>NUCLEOTIDE SEQUENCE [LARGE SCALE GENOMIC DNA]</scope>
    <source>
        <strain evidence="2">BP1-148</strain>
    </source>
</reference>
<organism evidence="1 2">
    <name type="scientific">Prevotella communis</name>
    <dbReference type="NCBI Taxonomy" id="2913614"/>
    <lineage>
        <taxon>Bacteria</taxon>
        <taxon>Pseudomonadati</taxon>
        <taxon>Bacteroidota</taxon>
        <taxon>Bacteroidia</taxon>
        <taxon>Bacteroidales</taxon>
        <taxon>Prevotellaceae</taxon>
        <taxon>Prevotella</taxon>
    </lineage>
</organism>